<feature type="binding site" evidence="1">
    <location>
        <begin position="258"/>
        <end position="263"/>
    </location>
    <ligand>
        <name>Mo-bis(molybdopterin guanine dinucleotide)</name>
        <dbReference type="ChEBI" id="CHEBI:60539"/>
    </ligand>
</feature>
<dbReference type="GO" id="GO:0006777">
    <property type="term" value="P:Mo-molybdopterin cofactor biosynthetic process"/>
    <property type="evidence" value="ECO:0007669"/>
    <property type="project" value="UniProtKB-UniRule"/>
</dbReference>
<dbReference type="PIRSF" id="PIRSF015626">
    <property type="entry name" value="FdhD"/>
    <property type="match status" value="1"/>
</dbReference>
<dbReference type="GO" id="GO:0016783">
    <property type="term" value="F:sulfurtransferase activity"/>
    <property type="evidence" value="ECO:0007669"/>
    <property type="project" value="InterPro"/>
</dbReference>
<name>A0A433WP78_9BACT</name>
<dbReference type="Pfam" id="PF02634">
    <property type="entry name" value="FdhD-NarQ"/>
    <property type="match status" value="1"/>
</dbReference>
<evidence type="ECO:0000313" key="3">
    <source>
        <dbReference type="Proteomes" id="UP000281028"/>
    </source>
</evidence>
<organism evidence="2 3">
    <name type="scientific">Chitinophaga solisilvae</name>
    <dbReference type="NCBI Taxonomy" id="1233460"/>
    <lineage>
        <taxon>Bacteria</taxon>
        <taxon>Pseudomonadati</taxon>
        <taxon>Bacteroidota</taxon>
        <taxon>Chitinophagia</taxon>
        <taxon>Chitinophagales</taxon>
        <taxon>Chitinophagaceae</taxon>
        <taxon>Chitinophaga</taxon>
    </lineage>
</organism>
<dbReference type="Gene3D" id="3.40.140.10">
    <property type="entry name" value="Cytidine Deaminase, domain 2"/>
    <property type="match status" value="1"/>
</dbReference>
<feature type="active site" description="Cysteine persulfide intermediate" evidence="1">
    <location>
        <position position="117"/>
    </location>
</feature>
<evidence type="ECO:0000256" key="1">
    <source>
        <dbReference type="HAMAP-Rule" id="MF_00187"/>
    </source>
</evidence>
<dbReference type="GO" id="GO:0097163">
    <property type="term" value="F:sulfur carrier activity"/>
    <property type="evidence" value="ECO:0007669"/>
    <property type="project" value="UniProtKB-UniRule"/>
</dbReference>
<dbReference type="EMBL" id="RIAR02000001">
    <property type="protein sequence ID" value="NSL86524.1"/>
    <property type="molecule type" value="Genomic_DNA"/>
</dbReference>
<comment type="subcellular location">
    <subcellularLocation>
        <location evidence="1">Cytoplasm</location>
    </subcellularLocation>
</comment>
<gene>
    <name evidence="1 2" type="primary">fdhD</name>
    <name evidence="2" type="ORF">ECE50_006765</name>
</gene>
<sequence length="277" mass="29708">MTNPVVNKRIKKVVAASVIETDDVLATEEPLEIRLIHGPTHNRRQQNISVTMRTPGHDEELAAGFLFTEGIISKQDAITHIRISHETDGSVATISLKENIIPSLQHSQRNFQATAACGVCGKSSIAGIHTGVTVSSQLQLQIPADIIYALPETLQQEQAVFASTGGLHAAALFDAAGKLLLLREDIGRHNAVDKVIGAAMQLNLLPLQSQLLLLSGRAGFELIQKAAMANIPVIAAVGAPSSLAVSMAESWGITLIGFLREKRFNIYSGAERIKMSL</sequence>
<keyword evidence="1" id="KW-0963">Cytoplasm</keyword>
<keyword evidence="3" id="KW-1185">Reference proteome</keyword>
<protein>
    <recommendedName>
        <fullName evidence="1">Sulfur carrier protein FdhD</fullName>
    </recommendedName>
</protein>
<dbReference type="NCBIfam" id="TIGR00129">
    <property type="entry name" value="fdhD_narQ"/>
    <property type="match status" value="1"/>
</dbReference>
<comment type="function">
    <text evidence="1">Required for formate dehydrogenase (FDH) activity. Acts as a sulfur carrier protein that transfers sulfur from IscS to the molybdenum cofactor prior to its insertion into FDH.</text>
</comment>
<dbReference type="Gene3D" id="3.10.20.10">
    <property type="match status" value="1"/>
</dbReference>
<evidence type="ECO:0000313" key="2">
    <source>
        <dbReference type="EMBL" id="NSL86524.1"/>
    </source>
</evidence>
<dbReference type="InterPro" id="IPR016193">
    <property type="entry name" value="Cytidine_deaminase-like"/>
</dbReference>
<dbReference type="AlphaFoldDB" id="A0A433WP78"/>
<proteinExistence type="inferred from homology"/>
<dbReference type="OrthoDB" id="9782042at2"/>
<dbReference type="InterPro" id="IPR003786">
    <property type="entry name" value="FdhD"/>
</dbReference>
<reference evidence="2" key="1">
    <citation type="submission" date="2020-05" db="EMBL/GenBank/DDBJ databases">
        <title>Chitinophaga laudate sp. nov., isolated from a tropical peat swamp.</title>
        <authorList>
            <person name="Goh C.B.S."/>
            <person name="Lee M.S."/>
            <person name="Parimannan S."/>
            <person name="Pasbakhsh P."/>
            <person name="Yule C.M."/>
            <person name="Rajandas H."/>
            <person name="Loke S."/>
            <person name="Croft L."/>
            <person name="Tan J.B.L."/>
        </authorList>
    </citation>
    <scope>NUCLEOTIDE SEQUENCE</scope>
    <source>
        <strain evidence="2">Mgbs1</strain>
    </source>
</reference>
<comment type="similarity">
    <text evidence="1">Belongs to the FdhD family.</text>
</comment>
<dbReference type="NCBIfam" id="NF001943">
    <property type="entry name" value="PRK00724.1-2"/>
    <property type="match status" value="1"/>
</dbReference>
<comment type="caution">
    <text evidence="2">The sequence shown here is derived from an EMBL/GenBank/DDBJ whole genome shotgun (WGS) entry which is preliminary data.</text>
</comment>
<dbReference type="Proteomes" id="UP000281028">
    <property type="component" value="Unassembled WGS sequence"/>
</dbReference>
<dbReference type="PANTHER" id="PTHR30592">
    <property type="entry name" value="FORMATE DEHYDROGENASE"/>
    <property type="match status" value="1"/>
</dbReference>
<dbReference type="HAMAP" id="MF_00187">
    <property type="entry name" value="FdhD"/>
    <property type="match status" value="1"/>
</dbReference>
<dbReference type="PANTHER" id="PTHR30592:SF1">
    <property type="entry name" value="SULFUR CARRIER PROTEIN FDHD"/>
    <property type="match status" value="1"/>
</dbReference>
<dbReference type="GO" id="GO:0005737">
    <property type="term" value="C:cytoplasm"/>
    <property type="evidence" value="ECO:0007669"/>
    <property type="project" value="UniProtKB-SubCell"/>
</dbReference>
<dbReference type="SUPFAM" id="SSF53927">
    <property type="entry name" value="Cytidine deaminase-like"/>
    <property type="match status" value="1"/>
</dbReference>
<keyword evidence="1" id="KW-0501">Molybdenum cofactor biosynthesis</keyword>
<accession>A0A433WP78</accession>